<name>A0A0R3W867_TAEAS</name>
<evidence type="ECO:0000313" key="7">
    <source>
        <dbReference type="WBParaSite" id="TASK_0000653501-mRNA-1"/>
    </source>
</evidence>
<evidence type="ECO:0000256" key="4">
    <source>
        <dbReference type="ARBA" id="ARBA00023306"/>
    </source>
</evidence>
<sequence>MNFHENFSRQKFFSDFVTFNNYIGFIVAREYLDNVTKLVYSDEAKLHNFYKFLLKLLQGDDALVIPCLTDPSCMSEVLSHLVLERIEILRKIDYVVDYVHRSCIKKAFSRDAEELDDLKSVAFHQDSLVGQFLRKFAIGFHLQSFEQVTKFCNSFYAYYDSVRTREKLFSVSLSSYLSSNQVITFSEEIITKAGRLGSLSSSEFDSLVKKLQSYQRNYPDLATPRFASHAVAMRQRNLSQAETNLFKAFEMAISWPPTDSSSAVAPEPRPVDAWTRMTLGAADMHHRFGHSPQARSFLHQALAQALETNDVLSLRHAKVSYFVNYSISSGNLPSLNRRFGDIVVHPIGNSDAVFAGLVDVHFNHQVDLLLTELCCKLFKLIGTGVIPQKVLLTYFNSVVAPQSDALAIVLLNLAFIFSVYGYKWVFVLPHLTKFIVGLPAQAVQIIESAIETIGRFEEFAHFERARVETQLEQALRTDTDLSNCGRLINDLALFCPWEASLRRANLELKRGNHALAIDILQALADRAESLRTAIGVNDDDGLHSQNLCREASHEDTGRLSQVLEPPRAGGLAALVRFEVRARIAMTEILASNGIFSEALNQLERASLLSRQYHMKTFVNICTIMVATISSIEELPENSPLVNGMSIFETFTDICHQAEPAVVMHLTNMKLWLSLLAGYLNIEVTWKNQLREGAAFFANIGDKYSLQKLLDIFVSSQLHFRCSN</sequence>
<keyword evidence="4" id="KW-0131">Cell cycle</keyword>
<dbReference type="AlphaFoldDB" id="A0A0R3W867"/>
<keyword evidence="3" id="KW-0833">Ubl conjugation pathway</keyword>
<dbReference type="InterPro" id="IPR037679">
    <property type="entry name" value="Apc5"/>
</dbReference>
<protein>
    <submittedName>
        <fullName evidence="7">Anaphase-promoting complex subunit 5</fullName>
    </submittedName>
</protein>
<gene>
    <name evidence="5" type="ORF">TASK_LOCUS6536</name>
</gene>
<accession>A0A0R3W867</accession>
<dbReference type="STRING" id="60517.A0A0R3W867"/>
<evidence type="ECO:0000256" key="1">
    <source>
        <dbReference type="ARBA" id="ARBA00022618"/>
    </source>
</evidence>
<evidence type="ECO:0000256" key="3">
    <source>
        <dbReference type="ARBA" id="ARBA00022786"/>
    </source>
</evidence>
<dbReference type="PANTHER" id="PTHR12830:SF9">
    <property type="entry name" value="ANAPHASE-PROMOTING COMPLEX SUBUNIT 5"/>
    <property type="match status" value="1"/>
</dbReference>
<dbReference type="GO" id="GO:0070979">
    <property type="term" value="P:protein K11-linked ubiquitination"/>
    <property type="evidence" value="ECO:0007669"/>
    <property type="project" value="TreeGrafter"/>
</dbReference>
<dbReference type="EMBL" id="UYRS01018511">
    <property type="protein sequence ID" value="VDK36906.1"/>
    <property type="molecule type" value="Genomic_DNA"/>
</dbReference>
<reference evidence="7" key="1">
    <citation type="submission" date="2017-02" db="UniProtKB">
        <authorList>
            <consortium name="WormBaseParasite"/>
        </authorList>
    </citation>
    <scope>IDENTIFICATION</scope>
</reference>
<evidence type="ECO:0000313" key="5">
    <source>
        <dbReference type="EMBL" id="VDK36906.1"/>
    </source>
</evidence>
<dbReference type="GO" id="GO:0005680">
    <property type="term" value="C:anaphase-promoting complex"/>
    <property type="evidence" value="ECO:0007669"/>
    <property type="project" value="InterPro"/>
</dbReference>
<dbReference type="PANTHER" id="PTHR12830">
    <property type="entry name" value="ANAPHASE-PROMOTING COMPLEX SUBUNIT 5"/>
    <property type="match status" value="1"/>
</dbReference>
<keyword evidence="1" id="KW-0132">Cell division</keyword>
<organism evidence="7">
    <name type="scientific">Taenia asiatica</name>
    <name type="common">Asian tapeworm</name>
    <dbReference type="NCBI Taxonomy" id="60517"/>
    <lineage>
        <taxon>Eukaryota</taxon>
        <taxon>Metazoa</taxon>
        <taxon>Spiralia</taxon>
        <taxon>Lophotrochozoa</taxon>
        <taxon>Platyhelminthes</taxon>
        <taxon>Cestoda</taxon>
        <taxon>Eucestoda</taxon>
        <taxon>Cyclophyllidea</taxon>
        <taxon>Taeniidae</taxon>
        <taxon>Taenia</taxon>
    </lineage>
</organism>
<dbReference type="WBParaSite" id="TASK_0000653501-mRNA-1">
    <property type="protein sequence ID" value="TASK_0000653501-mRNA-1"/>
    <property type="gene ID" value="TASK_0000653501"/>
</dbReference>
<evidence type="ECO:0000313" key="6">
    <source>
        <dbReference type="Proteomes" id="UP000282613"/>
    </source>
</evidence>
<dbReference type="GO" id="GO:0051301">
    <property type="term" value="P:cell division"/>
    <property type="evidence" value="ECO:0007669"/>
    <property type="project" value="UniProtKB-KW"/>
</dbReference>
<dbReference type="OrthoDB" id="2504561at2759"/>
<dbReference type="Proteomes" id="UP000282613">
    <property type="component" value="Unassembled WGS sequence"/>
</dbReference>
<proteinExistence type="predicted"/>
<dbReference type="GO" id="GO:0031145">
    <property type="term" value="P:anaphase-promoting complex-dependent catabolic process"/>
    <property type="evidence" value="ECO:0007669"/>
    <property type="project" value="TreeGrafter"/>
</dbReference>
<reference evidence="5 6" key="2">
    <citation type="submission" date="2018-11" db="EMBL/GenBank/DDBJ databases">
        <authorList>
            <consortium name="Pathogen Informatics"/>
        </authorList>
    </citation>
    <scope>NUCLEOTIDE SEQUENCE [LARGE SCALE GENOMIC DNA]</scope>
</reference>
<evidence type="ECO:0000256" key="2">
    <source>
        <dbReference type="ARBA" id="ARBA00022776"/>
    </source>
</evidence>
<dbReference type="GO" id="GO:0045842">
    <property type="term" value="P:positive regulation of mitotic metaphase/anaphase transition"/>
    <property type="evidence" value="ECO:0007669"/>
    <property type="project" value="TreeGrafter"/>
</dbReference>
<keyword evidence="2" id="KW-0498">Mitosis</keyword>
<keyword evidence="6" id="KW-1185">Reference proteome</keyword>